<keyword evidence="8" id="KW-1185">Reference proteome</keyword>
<evidence type="ECO:0000313" key="7">
    <source>
        <dbReference type="EMBL" id="OBS58946.1"/>
    </source>
</evidence>
<feature type="non-terminal residue" evidence="7">
    <location>
        <position position="135"/>
    </location>
</feature>
<comment type="subcellular location">
    <subcellularLocation>
        <location evidence="1">Cytoplasm</location>
    </subcellularLocation>
</comment>
<keyword evidence="4" id="KW-0963">Cytoplasm</keyword>
<dbReference type="GO" id="GO:0005737">
    <property type="term" value="C:cytoplasm"/>
    <property type="evidence" value="ECO:0007669"/>
    <property type="project" value="UniProtKB-SubCell"/>
</dbReference>
<sequence>LRPQQKQAGLETSRAWGREGRTKARALAPALLGSRWAGVGAAGSLAGNSPRGFFIVLSRILRLRYKIFKGARRIRRSPPEMSLESLFQHILFTEHQAEESRRVLREVRAEIARCRGKIKKATEDLNEEKVKLESK</sequence>
<accession>A0A1A6FYE4</accession>
<dbReference type="OrthoDB" id="10055570at2759"/>
<dbReference type="EMBL" id="LZPO01110002">
    <property type="protein sequence ID" value="OBS58946.1"/>
    <property type="molecule type" value="Genomic_DNA"/>
</dbReference>
<keyword evidence="5 6" id="KW-0175">Coiled coil</keyword>
<feature type="non-terminal residue" evidence="7">
    <location>
        <position position="1"/>
    </location>
</feature>
<evidence type="ECO:0000256" key="3">
    <source>
        <dbReference type="ARBA" id="ARBA00022327"/>
    </source>
</evidence>
<evidence type="ECO:0000256" key="2">
    <source>
        <dbReference type="ARBA" id="ARBA00008975"/>
    </source>
</evidence>
<dbReference type="AlphaFoldDB" id="A0A1A6FYE4"/>
<name>A0A1A6FYE4_NEOLE</name>
<evidence type="ECO:0000256" key="5">
    <source>
        <dbReference type="ARBA" id="ARBA00023054"/>
    </source>
</evidence>
<evidence type="ECO:0000313" key="8">
    <source>
        <dbReference type="Proteomes" id="UP000092124"/>
    </source>
</evidence>
<feature type="coiled-coil region" evidence="6">
    <location>
        <begin position="104"/>
        <end position="135"/>
    </location>
</feature>
<comment type="similarity">
    <text evidence="2">Belongs to the CCDC172 family.</text>
</comment>
<evidence type="ECO:0000256" key="6">
    <source>
        <dbReference type="SAM" id="Coils"/>
    </source>
</evidence>
<protein>
    <recommendedName>
        <fullName evidence="3">Coiled-coil domain-containing protein 172</fullName>
    </recommendedName>
</protein>
<reference evidence="7 8" key="1">
    <citation type="submission" date="2016-06" db="EMBL/GenBank/DDBJ databases">
        <title>The Draft Genome Sequence and Annotation of the Desert Woodrat Neotoma lepida.</title>
        <authorList>
            <person name="Campbell M."/>
            <person name="Oakeson K.F."/>
            <person name="Yandell M."/>
            <person name="Halpert J.R."/>
            <person name="Dearing D."/>
        </authorList>
    </citation>
    <scope>NUCLEOTIDE SEQUENCE [LARGE SCALE GENOMIC DNA]</scope>
    <source>
        <strain evidence="7">417</strain>
        <tissue evidence="7">Liver</tissue>
    </source>
</reference>
<dbReference type="PANTHER" id="PTHR22419:SF2">
    <property type="entry name" value="COILED-COIL DOMAIN-CONTAINING PROTEIN 172"/>
    <property type="match status" value="1"/>
</dbReference>
<dbReference type="STRING" id="56216.A0A1A6FYE4"/>
<comment type="caution">
    <text evidence="7">The sequence shown here is derived from an EMBL/GenBank/DDBJ whole genome shotgun (WGS) entry which is preliminary data.</text>
</comment>
<organism evidence="7 8">
    <name type="scientific">Neotoma lepida</name>
    <name type="common">Desert woodrat</name>
    <dbReference type="NCBI Taxonomy" id="56216"/>
    <lineage>
        <taxon>Eukaryota</taxon>
        <taxon>Metazoa</taxon>
        <taxon>Chordata</taxon>
        <taxon>Craniata</taxon>
        <taxon>Vertebrata</taxon>
        <taxon>Euteleostomi</taxon>
        <taxon>Mammalia</taxon>
        <taxon>Eutheria</taxon>
        <taxon>Euarchontoglires</taxon>
        <taxon>Glires</taxon>
        <taxon>Rodentia</taxon>
        <taxon>Myomorpha</taxon>
        <taxon>Muroidea</taxon>
        <taxon>Cricetidae</taxon>
        <taxon>Neotominae</taxon>
        <taxon>Neotoma</taxon>
    </lineage>
</organism>
<dbReference type="Proteomes" id="UP000092124">
    <property type="component" value="Unassembled WGS sequence"/>
</dbReference>
<evidence type="ECO:0000256" key="1">
    <source>
        <dbReference type="ARBA" id="ARBA00004496"/>
    </source>
</evidence>
<gene>
    <name evidence="7" type="ORF">A6R68_09929</name>
</gene>
<evidence type="ECO:0000256" key="4">
    <source>
        <dbReference type="ARBA" id="ARBA00022490"/>
    </source>
</evidence>
<proteinExistence type="inferred from homology"/>
<dbReference type="InterPro" id="IPR029618">
    <property type="entry name" value="CCDC172"/>
</dbReference>
<dbReference type="PANTHER" id="PTHR22419">
    <property type="entry name" value="COILED-COIL DOMAIN-CONTAINING PROTEIN 172"/>
    <property type="match status" value="1"/>
</dbReference>